<evidence type="ECO:0000313" key="3">
    <source>
        <dbReference type="Proteomes" id="UP000604825"/>
    </source>
</evidence>
<dbReference type="Proteomes" id="UP000604825">
    <property type="component" value="Unassembled WGS sequence"/>
</dbReference>
<accession>A0A811N2P0</accession>
<keyword evidence="3" id="KW-1185">Reference proteome</keyword>
<dbReference type="EMBL" id="CAJGYO010000003">
    <property type="protein sequence ID" value="CAD6218209.1"/>
    <property type="molecule type" value="Genomic_DNA"/>
</dbReference>
<protein>
    <recommendedName>
        <fullName evidence="1">HTH 3-helical bundle domain-containing protein</fullName>
    </recommendedName>
</protein>
<comment type="caution">
    <text evidence="2">The sequence shown here is derived from an EMBL/GenBank/DDBJ whole genome shotgun (WGS) entry which is preliminary data.</text>
</comment>
<dbReference type="InterPro" id="IPR056195">
    <property type="entry name" value="HTH_70"/>
</dbReference>
<gene>
    <name evidence="2" type="ORF">NCGR_LOCUS12128</name>
</gene>
<dbReference type="SUPFAM" id="SSF46689">
    <property type="entry name" value="Homeodomain-like"/>
    <property type="match status" value="1"/>
</dbReference>
<dbReference type="AlphaFoldDB" id="A0A811N2P0"/>
<reference evidence="2" key="1">
    <citation type="submission" date="2020-10" db="EMBL/GenBank/DDBJ databases">
        <authorList>
            <person name="Han B."/>
            <person name="Lu T."/>
            <person name="Zhao Q."/>
            <person name="Huang X."/>
            <person name="Zhao Y."/>
        </authorList>
    </citation>
    <scope>NUCLEOTIDE SEQUENCE</scope>
</reference>
<dbReference type="InterPro" id="IPR009057">
    <property type="entry name" value="Homeodomain-like_sf"/>
</dbReference>
<evidence type="ECO:0000313" key="2">
    <source>
        <dbReference type="EMBL" id="CAD6218209.1"/>
    </source>
</evidence>
<feature type="domain" description="HTH 3-helical bundle" evidence="1">
    <location>
        <begin position="36"/>
        <end position="89"/>
    </location>
</feature>
<organism evidence="2 3">
    <name type="scientific">Miscanthus lutarioriparius</name>
    <dbReference type="NCBI Taxonomy" id="422564"/>
    <lineage>
        <taxon>Eukaryota</taxon>
        <taxon>Viridiplantae</taxon>
        <taxon>Streptophyta</taxon>
        <taxon>Embryophyta</taxon>
        <taxon>Tracheophyta</taxon>
        <taxon>Spermatophyta</taxon>
        <taxon>Magnoliopsida</taxon>
        <taxon>Liliopsida</taxon>
        <taxon>Poales</taxon>
        <taxon>Poaceae</taxon>
        <taxon>PACMAD clade</taxon>
        <taxon>Panicoideae</taxon>
        <taxon>Andropogonodae</taxon>
        <taxon>Andropogoneae</taxon>
        <taxon>Saccharinae</taxon>
        <taxon>Miscanthus</taxon>
    </lineage>
</organism>
<sequence length="331" mass="38194">MQISTFNFSWIRYALMFILYSRGHKFVEVMDLKAIQEWTSCEAAEFKALFAELRNEKSCDRMEVLEKRFPSKTIHQLRDKYAEVFADMLYGEIDDEPIRDDTTSDLRDWYKLLEGDTHDSVLGPSVETSVFQPSKQLVLKATRDQEEIQKPHCESSRKERQTWTAEEHRQFLHGVQHFGRGKGKPNASSIPLPVLTEDMDILHDLTQGMPHFGQASNNPSNLAGQTTHCNHTIESFFQWQGPGTASPREQWNVLLAQSRTEQWTWPRRKRRLAATTKCRRKNNRRTLPDALTAQIPQEVLQFAQGSDSGAKLSCEMVPIKGRDLRTTIPPF</sequence>
<dbReference type="PANTHER" id="PTHR44042">
    <property type="entry name" value="DUPLICATED HOMEODOMAIN-LIKE SUPERFAMILY PROTEIN-RELATED"/>
    <property type="match status" value="1"/>
</dbReference>
<evidence type="ECO:0000259" key="1">
    <source>
        <dbReference type="Pfam" id="PF23671"/>
    </source>
</evidence>
<dbReference type="Pfam" id="PF23671">
    <property type="entry name" value="HTH_70"/>
    <property type="match status" value="1"/>
</dbReference>
<proteinExistence type="predicted"/>
<name>A0A811N2P0_9POAL</name>
<dbReference type="PANTHER" id="PTHR44042:SF11">
    <property type="entry name" value="OS06G0173800 PROTEIN"/>
    <property type="match status" value="1"/>
</dbReference>
<dbReference type="OrthoDB" id="118550at2759"/>